<dbReference type="SUPFAM" id="SSF48452">
    <property type="entry name" value="TPR-like"/>
    <property type="match status" value="1"/>
</dbReference>
<dbReference type="EMBL" id="QPJO01000001">
    <property type="protein sequence ID" value="RCW93349.1"/>
    <property type="molecule type" value="Genomic_DNA"/>
</dbReference>
<dbReference type="InterPro" id="IPR011990">
    <property type="entry name" value="TPR-like_helical_dom_sf"/>
</dbReference>
<dbReference type="Pfam" id="PF14322">
    <property type="entry name" value="SusD-like_3"/>
    <property type="match status" value="1"/>
</dbReference>
<organism evidence="9 10">
    <name type="scientific">Winogradskyella arenosi</name>
    <dbReference type="NCBI Taxonomy" id="533325"/>
    <lineage>
        <taxon>Bacteria</taxon>
        <taxon>Pseudomonadati</taxon>
        <taxon>Bacteroidota</taxon>
        <taxon>Flavobacteriia</taxon>
        <taxon>Flavobacteriales</taxon>
        <taxon>Flavobacteriaceae</taxon>
        <taxon>Winogradskyella</taxon>
    </lineage>
</organism>
<keyword evidence="10" id="KW-1185">Reference proteome</keyword>
<dbReference type="AlphaFoldDB" id="A0A368ZHV1"/>
<keyword evidence="3 6" id="KW-0732">Signal</keyword>
<evidence type="ECO:0000259" key="8">
    <source>
        <dbReference type="Pfam" id="PF14322"/>
    </source>
</evidence>
<dbReference type="OrthoDB" id="5694214at2"/>
<dbReference type="RefSeq" id="WP_114307884.1">
    <property type="nucleotide sequence ID" value="NZ_QPJO01000001.1"/>
</dbReference>
<evidence type="ECO:0000256" key="4">
    <source>
        <dbReference type="ARBA" id="ARBA00023136"/>
    </source>
</evidence>
<dbReference type="Pfam" id="PF07980">
    <property type="entry name" value="SusD_RagB"/>
    <property type="match status" value="1"/>
</dbReference>
<name>A0A368ZHV1_9FLAO</name>
<dbReference type="InterPro" id="IPR012944">
    <property type="entry name" value="SusD_RagB_dom"/>
</dbReference>
<evidence type="ECO:0000313" key="10">
    <source>
        <dbReference type="Proteomes" id="UP000253436"/>
    </source>
</evidence>
<accession>A0A368ZHV1</accession>
<dbReference type="CDD" id="cd08977">
    <property type="entry name" value="SusD"/>
    <property type="match status" value="1"/>
</dbReference>
<feature type="domain" description="SusD-like N-terminal" evidence="8">
    <location>
        <begin position="21"/>
        <end position="224"/>
    </location>
</feature>
<dbReference type="Gene3D" id="1.25.40.390">
    <property type="match status" value="1"/>
</dbReference>
<keyword evidence="4" id="KW-0472">Membrane</keyword>
<comment type="caution">
    <text evidence="9">The sequence shown here is derived from an EMBL/GenBank/DDBJ whole genome shotgun (WGS) entry which is preliminary data.</text>
</comment>
<feature type="domain" description="RagB/SusD" evidence="7">
    <location>
        <begin position="350"/>
        <end position="478"/>
    </location>
</feature>
<gene>
    <name evidence="9" type="ORF">DFQ08_101142</name>
</gene>
<dbReference type="PROSITE" id="PS51257">
    <property type="entry name" value="PROKAR_LIPOPROTEIN"/>
    <property type="match status" value="1"/>
</dbReference>
<evidence type="ECO:0000256" key="3">
    <source>
        <dbReference type="ARBA" id="ARBA00022729"/>
    </source>
</evidence>
<feature type="chain" id="PRO_5016967928" evidence="6">
    <location>
        <begin position="24"/>
        <end position="478"/>
    </location>
</feature>
<comment type="subcellular location">
    <subcellularLocation>
        <location evidence="1">Cell outer membrane</location>
    </subcellularLocation>
</comment>
<evidence type="ECO:0000256" key="1">
    <source>
        <dbReference type="ARBA" id="ARBA00004442"/>
    </source>
</evidence>
<reference evidence="9 10" key="1">
    <citation type="submission" date="2018-07" db="EMBL/GenBank/DDBJ databases">
        <title>Genomic Encyclopedia of Type Strains, Phase III (KMG-III): the genomes of soil and plant-associated and newly described type strains.</title>
        <authorList>
            <person name="Whitman W."/>
        </authorList>
    </citation>
    <scope>NUCLEOTIDE SEQUENCE [LARGE SCALE GENOMIC DNA]</scope>
    <source>
        <strain evidence="9 10">CECT 7958</strain>
    </source>
</reference>
<evidence type="ECO:0000256" key="6">
    <source>
        <dbReference type="SAM" id="SignalP"/>
    </source>
</evidence>
<dbReference type="Proteomes" id="UP000253436">
    <property type="component" value="Unassembled WGS sequence"/>
</dbReference>
<feature type="signal peptide" evidence="6">
    <location>
        <begin position="1"/>
        <end position="23"/>
    </location>
</feature>
<dbReference type="InterPro" id="IPR033985">
    <property type="entry name" value="SusD-like_N"/>
</dbReference>
<sequence>MKFIKYIAVVVVGVLATSCSDFLEPEPSSAITSENYYSTIDELETALVGAYDAIQGEGNYDKDANHGVQYEFYITEMRSGNTATKIADPDDFSDSGQFEAFNVLPTNGIVANYYSSFYQVIFRANVVLENLSNVDDDTSAIEAEAKFIRAYAYFNLVRLFGDIPLVDHVLSPSETDTQFIRVDKNLVYDLIVTDLQTAVAGLDNTYKTRASKAAAQGLLAKVYLSLEEPDYVNAQLMCEEIINSGNFSLVDYYDVFYDELNSEIIFAIGFEPVNDSQTFSAQWMNQVGVSSGLNYATYDLVDDLNEFGGERTQYSYRQDPLHLTSVRYQCAKYFPNGEDGGTTNPHQFDTNPELAGNDWIVLRYADILLLHVEAIMAGSDQTSATAALASFQQVRDRAGLTDPVTEITVDDLLLERRVELAFENHRLFDLIRLGKAQSVLSAYSDLNGFGFTSSDLVLPMPQNEVNLSDGLMTQNPGY</sequence>
<dbReference type="GO" id="GO:0009279">
    <property type="term" value="C:cell outer membrane"/>
    <property type="evidence" value="ECO:0007669"/>
    <property type="project" value="UniProtKB-SubCell"/>
</dbReference>
<evidence type="ECO:0000256" key="5">
    <source>
        <dbReference type="ARBA" id="ARBA00023237"/>
    </source>
</evidence>
<comment type="similarity">
    <text evidence="2">Belongs to the SusD family.</text>
</comment>
<evidence type="ECO:0000259" key="7">
    <source>
        <dbReference type="Pfam" id="PF07980"/>
    </source>
</evidence>
<evidence type="ECO:0000256" key="2">
    <source>
        <dbReference type="ARBA" id="ARBA00006275"/>
    </source>
</evidence>
<keyword evidence="5" id="KW-0998">Cell outer membrane</keyword>
<evidence type="ECO:0000313" key="9">
    <source>
        <dbReference type="EMBL" id="RCW93349.1"/>
    </source>
</evidence>
<proteinExistence type="inferred from homology"/>
<protein>
    <submittedName>
        <fullName evidence="9">SusD-like starch-binding protein associating with outer membrane</fullName>
    </submittedName>
</protein>